<feature type="chain" id="PRO_5046295343" evidence="1">
    <location>
        <begin position="17"/>
        <end position="214"/>
    </location>
</feature>
<evidence type="ECO:0000313" key="2">
    <source>
        <dbReference type="EMBL" id="CAK9045697.1"/>
    </source>
</evidence>
<evidence type="ECO:0000256" key="1">
    <source>
        <dbReference type="SAM" id="SignalP"/>
    </source>
</evidence>
<reference evidence="2 3" key="1">
    <citation type="submission" date="2024-02" db="EMBL/GenBank/DDBJ databases">
        <authorList>
            <person name="Chen Y."/>
            <person name="Shah S."/>
            <person name="Dougan E. K."/>
            <person name="Thang M."/>
            <person name="Chan C."/>
        </authorList>
    </citation>
    <scope>NUCLEOTIDE SEQUENCE [LARGE SCALE GENOMIC DNA]</scope>
</reference>
<proteinExistence type="predicted"/>
<keyword evidence="3" id="KW-1185">Reference proteome</keyword>
<name>A0ABP0M4Q1_9DINO</name>
<evidence type="ECO:0000313" key="3">
    <source>
        <dbReference type="Proteomes" id="UP001642464"/>
    </source>
</evidence>
<sequence length="214" mass="22531">MTLAPWILWLIPFARADGPATSSTSASTTSSAVSNVEMVCSTCECPNNEWLGSQSLQSCADSCALKSSRFQHASGTRFDNDPGDNNCACCTALSTTSGDSGWGINVYESQSSPPYSPVCELCWCNQNWLGPRSISECATTCSGQGFSHFQHANGLKPDGTTGDYNCGCCSSSVTNSDPTWGVNVYSLELPTAAASTTVTYSCALFILGFANILV</sequence>
<feature type="signal peptide" evidence="1">
    <location>
        <begin position="1"/>
        <end position="16"/>
    </location>
</feature>
<gene>
    <name evidence="2" type="ORF">SCF082_LOCUS25811</name>
</gene>
<keyword evidence="1" id="KW-0732">Signal</keyword>
<organism evidence="2 3">
    <name type="scientific">Durusdinium trenchii</name>
    <dbReference type="NCBI Taxonomy" id="1381693"/>
    <lineage>
        <taxon>Eukaryota</taxon>
        <taxon>Sar</taxon>
        <taxon>Alveolata</taxon>
        <taxon>Dinophyceae</taxon>
        <taxon>Suessiales</taxon>
        <taxon>Symbiodiniaceae</taxon>
        <taxon>Durusdinium</taxon>
    </lineage>
</organism>
<protein>
    <submittedName>
        <fullName evidence="2">Uncharacterized protein</fullName>
    </submittedName>
</protein>
<dbReference type="EMBL" id="CAXAMM010019435">
    <property type="protein sequence ID" value="CAK9045697.1"/>
    <property type="molecule type" value="Genomic_DNA"/>
</dbReference>
<accession>A0ABP0M4Q1</accession>
<comment type="caution">
    <text evidence="2">The sequence shown here is derived from an EMBL/GenBank/DDBJ whole genome shotgun (WGS) entry which is preliminary data.</text>
</comment>
<dbReference type="Proteomes" id="UP001642464">
    <property type="component" value="Unassembled WGS sequence"/>
</dbReference>